<dbReference type="PRINTS" id="PR00146">
    <property type="entry name" value="DHPICSNTHASE"/>
</dbReference>
<dbReference type="SMART" id="SM01130">
    <property type="entry name" value="DHDPS"/>
    <property type="match status" value="1"/>
</dbReference>
<accession>A0ABY7K4U9</accession>
<dbReference type="PANTHER" id="PTHR12128">
    <property type="entry name" value="DIHYDRODIPICOLINATE SYNTHASE"/>
    <property type="match status" value="1"/>
</dbReference>
<dbReference type="RefSeq" id="WP_269444841.1">
    <property type="nucleotide sequence ID" value="NZ_CP097463.1"/>
</dbReference>
<dbReference type="EMBL" id="CP097463">
    <property type="protein sequence ID" value="WAX58291.1"/>
    <property type="molecule type" value="Genomic_DNA"/>
</dbReference>
<dbReference type="SUPFAM" id="SSF51569">
    <property type="entry name" value="Aldolase"/>
    <property type="match status" value="1"/>
</dbReference>
<comment type="similarity">
    <text evidence="1 3">Belongs to the DapA family.</text>
</comment>
<evidence type="ECO:0000256" key="3">
    <source>
        <dbReference type="PIRNR" id="PIRNR001365"/>
    </source>
</evidence>
<dbReference type="Pfam" id="PF00701">
    <property type="entry name" value="DHDPS"/>
    <property type="match status" value="1"/>
</dbReference>
<organism evidence="4 5">
    <name type="scientific">Jatrophihabitans cynanchi</name>
    <dbReference type="NCBI Taxonomy" id="2944128"/>
    <lineage>
        <taxon>Bacteria</taxon>
        <taxon>Bacillati</taxon>
        <taxon>Actinomycetota</taxon>
        <taxon>Actinomycetes</taxon>
        <taxon>Jatrophihabitantales</taxon>
        <taxon>Jatrophihabitantaceae</taxon>
        <taxon>Jatrophihabitans</taxon>
    </lineage>
</organism>
<protein>
    <submittedName>
        <fullName evidence="4">Dihydrodipicolinate synthase family protein</fullName>
    </submittedName>
</protein>
<reference evidence="4" key="1">
    <citation type="submission" date="2022-05" db="EMBL/GenBank/DDBJ databases">
        <title>Jatrophihabitans sp. SB3-54 whole genome sequence.</title>
        <authorList>
            <person name="Suh M.K."/>
            <person name="Eom M.K."/>
            <person name="Kim J.S."/>
            <person name="Kim H.S."/>
            <person name="Do H.E."/>
            <person name="Shin Y.K."/>
            <person name="Lee J.-S."/>
        </authorList>
    </citation>
    <scope>NUCLEOTIDE SEQUENCE</scope>
    <source>
        <strain evidence="4">SB3-54</strain>
    </source>
</reference>
<evidence type="ECO:0000313" key="4">
    <source>
        <dbReference type="EMBL" id="WAX58291.1"/>
    </source>
</evidence>
<keyword evidence="5" id="KW-1185">Reference proteome</keyword>
<dbReference type="CDD" id="cd00408">
    <property type="entry name" value="DHDPS-like"/>
    <property type="match status" value="1"/>
</dbReference>
<dbReference type="Proteomes" id="UP001164693">
    <property type="component" value="Chromosome"/>
</dbReference>
<dbReference type="InterPro" id="IPR002220">
    <property type="entry name" value="DapA-like"/>
</dbReference>
<dbReference type="InterPro" id="IPR013785">
    <property type="entry name" value="Aldolase_TIM"/>
</dbReference>
<name>A0ABY7K4U9_9ACTN</name>
<proteinExistence type="inferred from homology"/>
<sequence length="339" mass="35304">MTNHVERPTDPGPAASSSRLALPAPGVLVPIVTPLLPSGSPDLESFDSLLEFGIAAGVDGFLVLGSSGEAVALSADERYQVATRAQAYCRGRAHIMLGVVAHGTKDAGADAQRLDAIGADSLLLTAPAGFAMSQTELGGHFRTVAGLVDTPVVAYEVPTRVGVSLSAELIAELGADGTIVAVKDSSGDLVRGRAVSEATRGLPGFVRYTGCEQCIDGAILGGYDGAIAGLANVFPQFHVELIRRVAAGDWPGASRVQGLIMRLLELYFHPLEYASFSAQFFAVVKEALVQRGVIAHGTTSAPLVQADESIRVHVAKILELGRELEAELRDSRPAATTLG</sequence>
<evidence type="ECO:0000256" key="1">
    <source>
        <dbReference type="ARBA" id="ARBA00007592"/>
    </source>
</evidence>
<gene>
    <name evidence="4" type="ORF">M6B22_05875</name>
</gene>
<dbReference type="Gene3D" id="3.20.20.70">
    <property type="entry name" value="Aldolase class I"/>
    <property type="match status" value="1"/>
</dbReference>
<evidence type="ECO:0000313" key="5">
    <source>
        <dbReference type="Proteomes" id="UP001164693"/>
    </source>
</evidence>
<keyword evidence="2 3" id="KW-0456">Lyase</keyword>
<dbReference type="PANTHER" id="PTHR12128:SF66">
    <property type="entry name" value="4-HYDROXY-2-OXOGLUTARATE ALDOLASE, MITOCHONDRIAL"/>
    <property type="match status" value="1"/>
</dbReference>
<dbReference type="PIRSF" id="PIRSF001365">
    <property type="entry name" value="DHDPS"/>
    <property type="match status" value="1"/>
</dbReference>
<evidence type="ECO:0000256" key="2">
    <source>
        <dbReference type="ARBA" id="ARBA00023239"/>
    </source>
</evidence>